<dbReference type="EMBL" id="CAJPVJ010000032">
    <property type="protein sequence ID" value="CAG2159053.1"/>
    <property type="molecule type" value="Genomic_DNA"/>
</dbReference>
<gene>
    <name evidence="2" type="ORF">ONB1V03_LOCUS489</name>
</gene>
<dbReference type="AlphaFoldDB" id="A0A7R9L8I4"/>
<dbReference type="PANTHER" id="PTHR32046">
    <property type="entry name" value="G DOMAIN-CONTAINING PROTEIN"/>
    <property type="match status" value="1"/>
</dbReference>
<organism evidence="2">
    <name type="scientific">Oppiella nova</name>
    <dbReference type="NCBI Taxonomy" id="334625"/>
    <lineage>
        <taxon>Eukaryota</taxon>
        <taxon>Metazoa</taxon>
        <taxon>Ecdysozoa</taxon>
        <taxon>Arthropoda</taxon>
        <taxon>Chelicerata</taxon>
        <taxon>Arachnida</taxon>
        <taxon>Acari</taxon>
        <taxon>Acariformes</taxon>
        <taxon>Sarcoptiformes</taxon>
        <taxon>Oribatida</taxon>
        <taxon>Brachypylina</taxon>
        <taxon>Oppioidea</taxon>
        <taxon>Oppiidae</taxon>
        <taxon>Oppiella</taxon>
    </lineage>
</organism>
<dbReference type="OrthoDB" id="2386367at2759"/>
<dbReference type="Gene3D" id="3.40.50.300">
    <property type="entry name" value="P-loop containing nucleotide triphosphate hydrolases"/>
    <property type="match status" value="1"/>
</dbReference>
<evidence type="ECO:0000313" key="3">
    <source>
        <dbReference type="Proteomes" id="UP000728032"/>
    </source>
</evidence>
<dbReference type="InterPro" id="IPR027417">
    <property type="entry name" value="P-loop_NTPase"/>
</dbReference>
<sequence length="513" mass="58383">MDQDKNILLDYITNYDRCLIKPTEPVHLVVHKPNKRVILEIRCPGSLSGYCDSKDEHTWHCYKCDELIEHGFDGHFYCACGKASSKSYQYKCNSDKHGGDFLSFTDNDLAKLLEKLRPMKEMNILILGEIGVGKQRVRFIDTPGIGDTRGLEQDKENFDAILGYISNLDELHGICILLKPNNTRLTVMFQFYVKELLTHLHKSASNNIVFCFTNARSTFYRPGDTLPALTMLLNENKDVNIELSKHTIYCMDNESFRFLCAIHNGIKFEQDDKHNFSVSWDKSVAETNRLFEHIDGLKPHNTRDTLSLNDARKVILSLTKPMADISKNVQTNKVNALKQEEEEIRSVAVKLGSFLKMNAISSYNDSLKDYLTVLIRQEKDKVSAGGDDKTLNSLEAMLANYTEEVKVLEQSMASGEHVSVLCPDDINKLVQSLYKLKENGKQIQDNMNLCSASKARMQSTYTETHYSARQYKRSPPVYKGSGNDGYRGGESGAYNEPDKSVKQARSIFKPWTW</sequence>
<accession>A0A7R9L8I4</accession>
<dbReference type="PANTHER" id="PTHR32046:SF11">
    <property type="entry name" value="IMMUNE-ASSOCIATED NUCLEOTIDE-BINDING PROTEIN 10-LIKE"/>
    <property type="match status" value="1"/>
</dbReference>
<evidence type="ECO:0000256" key="1">
    <source>
        <dbReference type="SAM" id="MobiDB-lite"/>
    </source>
</evidence>
<keyword evidence="3" id="KW-1185">Reference proteome</keyword>
<dbReference type="Proteomes" id="UP000728032">
    <property type="component" value="Unassembled WGS sequence"/>
</dbReference>
<feature type="compositionally biased region" description="Gly residues" evidence="1">
    <location>
        <begin position="482"/>
        <end position="491"/>
    </location>
</feature>
<evidence type="ECO:0000313" key="2">
    <source>
        <dbReference type="EMBL" id="CAD7636897.1"/>
    </source>
</evidence>
<protein>
    <submittedName>
        <fullName evidence="2">Uncharacterized protein</fullName>
    </submittedName>
</protein>
<feature type="region of interest" description="Disordered" evidence="1">
    <location>
        <begin position="465"/>
        <end position="513"/>
    </location>
</feature>
<proteinExistence type="predicted"/>
<name>A0A7R9L8I4_9ACAR</name>
<dbReference type="EMBL" id="OC914857">
    <property type="protein sequence ID" value="CAD7636897.1"/>
    <property type="molecule type" value="Genomic_DNA"/>
</dbReference>
<reference evidence="2" key="1">
    <citation type="submission" date="2020-11" db="EMBL/GenBank/DDBJ databases">
        <authorList>
            <person name="Tran Van P."/>
        </authorList>
    </citation>
    <scope>NUCLEOTIDE SEQUENCE</scope>
</reference>
<dbReference type="SUPFAM" id="SSF52540">
    <property type="entry name" value="P-loop containing nucleoside triphosphate hydrolases"/>
    <property type="match status" value="1"/>
</dbReference>